<reference evidence="2" key="1">
    <citation type="submission" date="2016-10" db="EMBL/GenBank/DDBJ databases">
        <authorList>
            <person name="Varghese N."/>
            <person name="Submissions S."/>
        </authorList>
    </citation>
    <scope>NUCLEOTIDE SEQUENCE [LARGE SCALE GENOMIC DNA]</scope>
    <source>
        <strain evidence="2">CGMCC 1.12402</strain>
    </source>
</reference>
<dbReference type="STRING" id="1267423.SAMN05216290_0601"/>
<gene>
    <name evidence="1" type="ORF">SAMN05216290_0601</name>
</gene>
<dbReference type="Proteomes" id="UP000199437">
    <property type="component" value="Unassembled WGS sequence"/>
</dbReference>
<dbReference type="GeneID" id="99985354"/>
<evidence type="ECO:0000313" key="2">
    <source>
        <dbReference type="Proteomes" id="UP000199437"/>
    </source>
</evidence>
<protein>
    <submittedName>
        <fullName evidence="1">Uncharacterized protein</fullName>
    </submittedName>
</protein>
<keyword evidence="2" id="KW-1185">Reference proteome</keyword>
<name>A0A1I0MRY3_9BACT</name>
<dbReference type="Gene3D" id="3.90.1570.20">
    <property type="match status" value="1"/>
</dbReference>
<accession>A0A1I0MRY3</accession>
<dbReference type="EMBL" id="FOIR01000001">
    <property type="protein sequence ID" value="SEV90627.1"/>
    <property type="molecule type" value="Genomic_DNA"/>
</dbReference>
<organism evidence="1 2">
    <name type="scientific">Roseivirga pacifica</name>
    <dbReference type="NCBI Taxonomy" id="1267423"/>
    <lineage>
        <taxon>Bacteria</taxon>
        <taxon>Pseudomonadati</taxon>
        <taxon>Bacteroidota</taxon>
        <taxon>Cytophagia</taxon>
        <taxon>Cytophagales</taxon>
        <taxon>Roseivirgaceae</taxon>
        <taxon>Roseivirga</taxon>
    </lineage>
</organism>
<dbReference type="AlphaFoldDB" id="A0A1I0MRY3"/>
<proteinExistence type="predicted"/>
<evidence type="ECO:0000313" key="1">
    <source>
        <dbReference type="EMBL" id="SEV90627.1"/>
    </source>
</evidence>
<sequence length="141" mass="16044">MESKNIGLSGTGNSPEHQLLIADLVTFLNNRLANNKRYKNIVATPETPYSGKVPDLLIWNRRKGIDSTSIIIEICWDSELEKDKAKVLNLISNNLGIVEAFVITFDTLQCYKVWRKKDGKVSRFQRRTTITSLNSDFSKIL</sequence>
<dbReference type="RefSeq" id="WP_090256903.1">
    <property type="nucleotide sequence ID" value="NZ_FOIR01000001.1"/>
</dbReference>